<keyword evidence="2" id="KW-1133">Transmembrane helix</keyword>
<evidence type="ECO:0000313" key="4">
    <source>
        <dbReference type="Proteomes" id="UP000027195"/>
    </source>
</evidence>
<sequence>MLSFDSPSRSSRPRPPAQARRMSRLNQEDDVRPSTPTPSGRPYPSPDSSPREGPKDLVDDVSDIGSPVMTPFKKPLPRARLSMSGDDFDAPPFNIREPTPSRRMSWRVPESPQIARLADDSEEYRSRLAELDAQTTRGQAEAKRHIHKLEKEVMGLNTKWEQMLQRNQELEELVKKESAEQERKKRERSERLRAIKEKNKSSDDDYVEVKNFAPSSGLRSFPSLPSFPSSSSLRTQSGPLRSVYEDQASSNSSSDDDRRQAQAAYRAARTSLSMEESSLLRLMKDKVDQLEKINQELVVQKTNTDGELKKVMQEMEGLKEAVLKSLQERFPGTADGGPSRRDRVRTRSLLVDADRPRLEIPRDDSSVRSGSTSAASTLRATPSPSPSPSASPSASPLQLSSSTRSPRGIGNRHRIAHTKLRKPITPNLFAQDPPASPSRGMFIYSPSRPSGLRNEHADSLTDDQIFGPDVDSNPPSPPVFLSNLSTELTTGGTAPGSMRKFQTLDKKSIGAALWSDMAGQYGEDWSLVIPGHVFNVFVTSIFGDVDDAIPPPSAVRNALVSVLFGDAENPEVLNSLKDGNGLPSVATIVPPRWVFNDGKKFLLLTAPALQLIMSTPGLESWNGLAVAPDTNHIKKPEGSRTTTLDVIVPFGYQSDLFSDAGSEAASTERGDAAAETNAENATSSADSPTSPASRTQFDALATGLHKTSFKTFLEIWICIQFVIVVFVFLWTVARRGPKSVIGTGRR</sequence>
<feature type="region of interest" description="Disordered" evidence="1">
    <location>
        <begin position="172"/>
        <end position="273"/>
    </location>
</feature>
<feature type="compositionally biased region" description="Low complexity" evidence="1">
    <location>
        <begin position="261"/>
        <end position="273"/>
    </location>
</feature>
<dbReference type="Proteomes" id="UP000027195">
    <property type="component" value="Unassembled WGS sequence"/>
</dbReference>
<evidence type="ECO:0000313" key="3">
    <source>
        <dbReference type="EMBL" id="KDQ08246.1"/>
    </source>
</evidence>
<dbReference type="AlphaFoldDB" id="A0A067M9H5"/>
<proteinExistence type="predicted"/>
<dbReference type="EMBL" id="KL198093">
    <property type="protein sequence ID" value="KDQ08246.1"/>
    <property type="molecule type" value="Genomic_DNA"/>
</dbReference>
<feature type="compositionally biased region" description="Low complexity" evidence="1">
    <location>
        <begin position="214"/>
        <end position="234"/>
    </location>
</feature>
<keyword evidence="2" id="KW-0812">Transmembrane</keyword>
<feature type="compositionally biased region" description="Pro residues" evidence="1">
    <location>
        <begin position="35"/>
        <end position="47"/>
    </location>
</feature>
<feature type="compositionally biased region" description="Low complexity" evidence="1">
    <location>
        <begin position="367"/>
        <end position="382"/>
    </location>
</feature>
<dbReference type="InParanoid" id="A0A067M9H5"/>
<feature type="region of interest" description="Disordered" evidence="1">
    <location>
        <begin position="1"/>
        <end position="113"/>
    </location>
</feature>
<keyword evidence="4" id="KW-1185">Reference proteome</keyword>
<dbReference type="STRING" id="930990.A0A067M9H5"/>
<feature type="compositionally biased region" description="Low complexity" evidence="1">
    <location>
        <begin position="673"/>
        <end position="692"/>
    </location>
</feature>
<gene>
    <name evidence="3" type="ORF">BOTBODRAFT_570673</name>
</gene>
<accession>A0A067M9H5</accession>
<feature type="compositionally biased region" description="Basic and acidic residues" evidence="1">
    <location>
        <begin position="172"/>
        <end position="203"/>
    </location>
</feature>
<feature type="region of interest" description="Disordered" evidence="1">
    <location>
        <begin position="327"/>
        <end position="439"/>
    </location>
</feature>
<evidence type="ECO:0000256" key="1">
    <source>
        <dbReference type="SAM" id="MobiDB-lite"/>
    </source>
</evidence>
<evidence type="ECO:0000256" key="2">
    <source>
        <dbReference type="SAM" id="Phobius"/>
    </source>
</evidence>
<reference evidence="4" key="1">
    <citation type="journal article" date="2014" name="Proc. Natl. Acad. Sci. U.S.A.">
        <title>Extensive sampling of basidiomycete genomes demonstrates inadequacy of the white-rot/brown-rot paradigm for wood decay fungi.</title>
        <authorList>
            <person name="Riley R."/>
            <person name="Salamov A.A."/>
            <person name="Brown D.W."/>
            <person name="Nagy L.G."/>
            <person name="Floudas D."/>
            <person name="Held B.W."/>
            <person name="Levasseur A."/>
            <person name="Lombard V."/>
            <person name="Morin E."/>
            <person name="Otillar R."/>
            <person name="Lindquist E.A."/>
            <person name="Sun H."/>
            <person name="LaButti K.M."/>
            <person name="Schmutz J."/>
            <person name="Jabbour D."/>
            <person name="Luo H."/>
            <person name="Baker S.E."/>
            <person name="Pisabarro A.G."/>
            <person name="Walton J.D."/>
            <person name="Blanchette R.A."/>
            <person name="Henrissat B."/>
            <person name="Martin F."/>
            <person name="Cullen D."/>
            <person name="Hibbett D.S."/>
            <person name="Grigoriev I.V."/>
        </authorList>
    </citation>
    <scope>NUCLEOTIDE SEQUENCE [LARGE SCALE GENOMIC DNA]</scope>
    <source>
        <strain evidence="4">FD-172 SS1</strain>
    </source>
</reference>
<name>A0A067M9H5_BOTB1</name>
<feature type="compositionally biased region" description="Low complexity" evidence="1">
    <location>
        <begin position="1"/>
        <end position="10"/>
    </location>
</feature>
<feature type="compositionally biased region" description="Basic and acidic residues" evidence="1">
    <location>
        <begin position="49"/>
        <end position="58"/>
    </location>
</feature>
<organism evidence="3 4">
    <name type="scientific">Botryobasidium botryosum (strain FD-172 SS1)</name>
    <dbReference type="NCBI Taxonomy" id="930990"/>
    <lineage>
        <taxon>Eukaryota</taxon>
        <taxon>Fungi</taxon>
        <taxon>Dikarya</taxon>
        <taxon>Basidiomycota</taxon>
        <taxon>Agaricomycotina</taxon>
        <taxon>Agaricomycetes</taxon>
        <taxon>Cantharellales</taxon>
        <taxon>Botryobasidiaceae</taxon>
        <taxon>Botryobasidium</taxon>
    </lineage>
</organism>
<feature type="compositionally biased region" description="Low complexity" evidence="1">
    <location>
        <begin position="390"/>
        <end position="407"/>
    </location>
</feature>
<feature type="region of interest" description="Disordered" evidence="1">
    <location>
        <begin position="664"/>
        <end position="692"/>
    </location>
</feature>
<feature type="transmembrane region" description="Helical" evidence="2">
    <location>
        <begin position="713"/>
        <end position="733"/>
    </location>
</feature>
<feature type="compositionally biased region" description="Basic and acidic residues" evidence="1">
    <location>
        <begin position="352"/>
        <end position="366"/>
    </location>
</feature>
<dbReference type="HOGENOM" id="CLU_017862_0_0_1"/>
<keyword evidence="2" id="KW-0472">Membrane</keyword>
<feature type="compositionally biased region" description="Basic residues" evidence="1">
    <location>
        <begin position="410"/>
        <end position="422"/>
    </location>
</feature>
<protein>
    <submittedName>
        <fullName evidence="3">Uncharacterized protein</fullName>
    </submittedName>
</protein>